<gene>
    <name evidence="2" type="ORF">HSBAA_43230</name>
</gene>
<evidence type="ECO:0000256" key="1">
    <source>
        <dbReference type="SAM" id="MobiDB-lite"/>
    </source>
</evidence>
<dbReference type="Proteomes" id="UP000320231">
    <property type="component" value="Chromosome"/>
</dbReference>
<sequence>MLDDSTSDVSIESFDVEADMLDLSDLLGDGDGDSLDGYFVTASEKGGDLKIEIGKDGQSSNNSATLKDVSISDFADSGEGRNTGND</sequence>
<evidence type="ECO:0000313" key="2">
    <source>
        <dbReference type="EMBL" id="BBI63017.1"/>
    </source>
</evidence>
<feature type="region of interest" description="Disordered" evidence="1">
    <location>
        <begin position="51"/>
        <end position="86"/>
    </location>
</feature>
<dbReference type="AlphaFoldDB" id="A0A455UBP7"/>
<dbReference type="EMBL" id="AP019514">
    <property type="protein sequence ID" value="BBI63017.1"/>
    <property type="molecule type" value="Genomic_DNA"/>
</dbReference>
<dbReference type="KEGG" id="hsr:HSBAA_43230"/>
<name>A0A455UBP7_9GAMM</name>
<accession>A0A455UBP7</accession>
<dbReference type="InterPro" id="IPR019960">
    <property type="entry name" value="T1SS_VCA0849"/>
</dbReference>
<organism evidence="2 3">
    <name type="scientific">Vreelandella sulfidaeris</name>
    <dbReference type="NCBI Taxonomy" id="115553"/>
    <lineage>
        <taxon>Bacteria</taxon>
        <taxon>Pseudomonadati</taxon>
        <taxon>Pseudomonadota</taxon>
        <taxon>Gammaproteobacteria</taxon>
        <taxon>Oceanospirillales</taxon>
        <taxon>Halomonadaceae</taxon>
        <taxon>Vreelandella</taxon>
    </lineage>
</organism>
<protein>
    <submittedName>
        <fullName evidence="2">Uncharacterized protein</fullName>
    </submittedName>
</protein>
<reference evidence="2 3" key="1">
    <citation type="journal article" date="2019" name="Microbiol. Resour. Announc.">
        <title>Complete Genome Sequence of Halomonas sulfidaeris Strain Esulfide1 Isolated from a Metal Sulfide Rock at a Depth of 2,200 Meters, Obtained Using Nanopore Sequencing.</title>
        <authorList>
            <person name="Saito M."/>
            <person name="Nishigata A."/>
            <person name="Galipon J."/>
            <person name="Arakawa K."/>
        </authorList>
    </citation>
    <scope>NUCLEOTIDE SEQUENCE [LARGE SCALE GENOMIC DNA]</scope>
    <source>
        <strain evidence="2 3">ATCC BAA-803</strain>
    </source>
</reference>
<dbReference type="NCBIfam" id="TIGR03661">
    <property type="entry name" value="T1SS_VCA0849"/>
    <property type="match status" value="1"/>
</dbReference>
<proteinExistence type="predicted"/>
<evidence type="ECO:0000313" key="3">
    <source>
        <dbReference type="Proteomes" id="UP000320231"/>
    </source>
</evidence>